<evidence type="ECO:0008006" key="4">
    <source>
        <dbReference type="Google" id="ProtNLM"/>
    </source>
</evidence>
<dbReference type="AlphaFoldDB" id="A0A1M5YVZ8"/>
<keyword evidence="1" id="KW-0732">Signal</keyword>
<evidence type="ECO:0000313" key="3">
    <source>
        <dbReference type="Proteomes" id="UP000189796"/>
    </source>
</evidence>
<sequence length="86" mass="9825">MTKLLMVTAAIVTLSIATANANGYSARQRATRVNAADQTYVSNGSFDWRHERPYRQVPWYAYSESGHCFVWTPNAYHYACDPNARY</sequence>
<accession>A0A1M5YVZ8</accession>
<organism evidence="2 3">
    <name type="scientific">Bradyrhizobium erythrophlei</name>
    <dbReference type="NCBI Taxonomy" id="1437360"/>
    <lineage>
        <taxon>Bacteria</taxon>
        <taxon>Pseudomonadati</taxon>
        <taxon>Pseudomonadota</taxon>
        <taxon>Alphaproteobacteria</taxon>
        <taxon>Hyphomicrobiales</taxon>
        <taxon>Nitrobacteraceae</taxon>
        <taxon>Bradyrhizobium</taxon>
    </lineage>
</organism>
<dbReference type="EMBL" id="LT670817">
    <property type="protein sequence ID" value="SHI16191.1"/>
    <property type="molecule type" value="Genomic_DNA"/>
</dbReference>
<evidence type="ECO:0000256" key="1">
    <source>
        <dbReference type="SAM" id="SignalP"/>
    </source>
</evidence>
<feature type="chain" id="PRO_5009915372" description="Lectin-like protein BA14k" evidence="1">
    <location>
        <begin position="22"/>
        <end position="86"/>
    </location>
</feature>
<protein>
    <recommendedName>
        <fullName evidence="4">Lectin-like protein BA14k</fullName>
    </recommendedName>
</protein>
<feature type="signal peptide" evidence="1">
    <location>
        <begin position="1"/>
        <end position="21"/>
    </location>
</feature>
<evidence type="ECO:0000313" key="2">
    <source>
        <dbReference type="EMBL" id="SHI16191.1"/>
    </source>
</evidence>
<reference evidence="2 3" key="1">
    <citation type="submission" date="2016-11" db="EMBL/GenBank/DDBJ databases">
        <authorList>
            <person name="Jaros S."/>
            <person name="Januszkiewicz K."/>
            <person name="Wedrychowicz H."/>
        </authorList>
    </citation>
    <scope>NUCLEOTIDE SEQUENCE [LARGE SCALE GENOMIC DNA]</scope>
    <source>
        <strain evidence="2 3">GAS138</strain>
    </source>
</reference>
<proteinExistence type="predicted"/>
<gene>
    <name evidence="2" type="ORF">SAMN05443248_8867</name>
</gene>
<name>A0A1M5YVZ8_9BRAD</name>
<dbReference type="Proteomes" id="UP000189796">
    <property type="component" value="Chromosome I"/>
</dbReference>